<dbReference type="Pfam" id="PF00168">
    <property type="entry name" value="C2"/>
    <property type="match status" value="1"/>
</dbReference>
<reference evidence="14" key="1">
    <citation type="submission" date="2020-11" db="EMBL/GenBank/DDBJ databases">
        <title>Chlorella ohadii genome sequencing and assembly.</title>
        <authorList>
            <person name="Murik O."/>
            <person name="Treves H."/>
            <person name="Kedem I."/>
            <person name="Shotland Y."/>
            <person name="Kaplan A."/>
        </authorList>
    </citation>
    <scope>NUCLEOTIDE SEQUENCE</scope>
    <source>
        <strain evidence="14">1</strain>
    </source>
</reference>
<evidence type="ECO:0000256" key="11">
    <source>
        <dbReference type="ARBA" id="ARBA00023136"/>
    </source>
</evidence>
<dbReference type="CDD" id="cd21677">
    <property type="entry name" value="SMP_SYT"/>
    <property type="match status" value="1"/>
</dbReference>
<dbReference type="EMBL" id="JADXDR010000003">
    <property type="protein sequence ID" value="KAI7846421.1"/>
    <property type="molecule type" value="Genomic_DNA"/>
</dbReference>
<dbReference type="GO" id="GO:0006869">
    <property type="term" value="P:lipid transport"/>
    <property type="evidence" value="ECO:0007669"/>
    <property type="project" value="UniProtKB-KW"/>
</dbReference>
<dbReference type="GO" id="GO:0008289">
    <property type="term" value="F:lipid binding"/>
    <property type="evidence" value="ECO:0007669"/>
    <property type="project" value="UniProtKB-KW"/>
</dbReference>
<evidence type="ECO:0000256" key="4">
    <source>
        <dbReference type="ARBA" id="ARBA00022692"/>
    </source>
</evidence>
<feature type="domain" description="SMP-LTD" evidence="13">
    <location>
        <begin position="61"/>
        <end position="284"/>
    </location>
</feature>
<evidence type="ECO:0000259" key="12">
    <source>
        <dbReference type="PROSITE" id="PS50004"/>
    </source>
</evidence>
<dbReference type="SUPFAM" id="SSF49562">
    <property type="entry name" value="C2 domain (Calcium/lipid-binding domain, CaLB)"/>
    <property type="match status" value="1"/>
</dbReference>
<dbReference type="PROSITE" id="PS51847">
    <property type="entry name" value="SMP"/>
    <property type="match status" value="1"/>
</dbReference>
<comment type="similarity">
    <text evidence="2">Belongs to the synaptotagmin family.</text>
</comment>
<feature type="domain" description="C2" evidence="12">
    <location>
        <begin position="275"/>
        <end position="398"/>
    </location>
</feature>
<keyword evidence="10" id="KW-0446">Lipid-binding</keyword>
<evidence type="ECO:0000313" key="15">
    <source>
        <dbReference type="Proteomes" id="UP001205105"/>
    </source>
</evidence>
<comment type="caution">
    <text evidence="14">The sequence shown here is derived from an EMBL/GenBank/DDBJ whole genome shotgun (WGS) entry which is preliminary data.</text>
</comment>
<protein>
    <submittedName>
        <fullName evidence="14">Uncharacterized protein</fullName>
    </submittedName>
</protein>
<evidence type="ECO:0000259" key="13">
    <source>
        <dbReference type="PROSITE" id="PS51847"/>
    </source>
</evidence>
<evidence type="ECO:0000256" key="7">
    <source>
        <dbReference type="ARBA" id="ARBA00022837"/>
    </source>
</evidence>
<evidence type="ECO:0000256" key="5">
    <source>
        <dbReference type="ARBA" id="ARBA00022723"/>
    </source>
</evidence>
<keyword evidence="8" id="KW-1133">Transmembrane helix</keyword>
<dbReference type="Pfam" id="PF17047">
    <property type="entry name" value="SMP_LBD"/>
    <property type="match status" value="1"/>
</dbReference>
<evidence type="ECO:0000256" key="6">
    <source>
        <dbReference type="ARBA" id="ARBA00022737"/>
    </source>
</evidence>
<keyword evidence="7" id="KW-0106">Calcium</keyword>
<keyword evidence="15" id="KW-1185">Reference proteome</keyword>
<evidence type="ECO:0000256" key="3">
    <source>
        <dbReference type="ARBA" id="ARBA00022448"/>
    </source>
</evidence>
<dbReference type="InterPro" id="IPR000008">
    <property type="entry name" value="C2_dom"/>
</dbReference>
<dbReference type="Gene3D" id="2.60.40.150">
    <property type="entry name" value="C2 domain"/>
    <property type="match status" value="1"/>
</dbReference>
<keyword evidence="9" id="KW-0445">Lipid transport</keyword>
<dbReference type="GO" id="GO:0005783">
    <property type="term" value="C:endoplasmic reticulum"/>
    <property type="evidence" value="ECO:0007669"/>
    <property type="project" value="TreeGrafter"/>
</dbReference>
<dbReference type="InterPro" id="IPR039010">
    <property type="entry name" value="Synaptotagmin_SMP"/>
</dbReference>
<dbReference type="CDD" id="cd00030">
    <property type="entry name" value="C2"/>
    <property type="match status" value="1"/>
</dbReference>
<dbReference type="PANTHER" id="PTHR10774">
    <property type="entry name" value="EXTENDED SYNAPTOTAGMIN-RELATED"/>
    <property type="match status" value="1"/>
</dbReference>
<dbReference type="InterPro" id="IPR045050">
    <property type="entry name" value="Synaptotagmin_plant"/>
</dbReference>
<proteinExistence type="inferred from homology"/>
<evidence type="ECO:0000256" key="8">
    <source>
        <dbReference type="ARBA" id="ARBA00022989"/>
    </source>
</evidence>
<dbReference type="InterPro" id="IPR031468">
    <property type="entry name" value="SMP_LBD"/>
</dbReference>
<accession>A0AAD5E136</accession>
<keyword evidence="4" id="KW-0812">Transmembrane</keyword>
<sequence length="531" mass="60314">MLLLLGLLGALAAYRFRYSLRRLSKRHEQRAVLRQLNDMDPGELRRLLGDASLPAWVTFPDHQRVGWLNTVMAQLYPYAAKYGQTWIEDNVPQMLEENKPSWMRSIKLSHVRRVQTSLVRGDGINCTVLGPVSPEPTAVKVYSEAESRSDEIVLEIDFTWAGQQTMVFVVKPVPKAATHAATRLPIVDQIVDMVSNIVIIKAAIERFTLSGRMRVTLRPLMNQLPLIGSAQVSFTELPRFSFDLTLFGGDVSLLPGLETWLHGLIKDSVLRPLVLPEKLVIPLADQASPDSERPRALLQVTVIEAEHVPRMDIFTASDLYVELSVRERQKVRTQVVDNSKHPSWQEEFSLIVHYPDTQVLQAKMLDYDAFDRDDEIGRRVFFFLCKSMQHPPHQDMPSSDKYLQALRLHEFAQEDVDAAVAAHWEPGDSAADLSKLSPEARKALRGGLLSLRVLRLEFVVDGDRAAQPHDIRLEVWDTRWRDEFKGRACVPFRHIREARLWRGSVDLEDAQQGRLFLEASWTPLIAAGGMS</sequence>
<dbReference type="GO" id="GO:0016020">
    <property type="term" value="C:membrane"/>
    <property type="evidence" value="ECO:0007669"/>
    <property type="project" value="UniProtKB-SubCell"/>
</dbReference>
<evidence type="ECO:0000313" key="14">
    <source>
        <dbReference type="EMBL" id="KAI7846421.1"/>
    </source>
</evidence>
<dbReference type="SMART" id="SM00239">
    <property type="entry name" value="C2"/>
    <property type="match status" value="1"/>
</dbReference>
<keyword evidence="3" id="KW-0813">Transport</keyword>
<dbReference type="Proteomes" id="UP001205105">
    <property type="component" value="Unassembled WGS sequence"/>
</dbReference>
<gene>
    <name evidence="14" type="ORF">COHA_000131</name>
</gene>
<name>A0AAD5E136_9CHLO</name>
<evidence type="ECO:0000256" key="10">
    <source>
        <dbReference type="ARBA" id="ARBA00023121"/>
    </source>
</evidence>
<dbReference type="GO" id="GO:0046872">
    <property type="term" value="F:metal ion binding"/>
    <property type="evidence" value="ECO:0007669"/>
    <property type="project" value="UniProtKB-KW"/>
</dbReference>
<evidence type="ECO:0000256" key="9">
    <source>
        <dbReference type="ARBA" id="ARBA00023055"/>
    </source>
</evidence>
<keyword evidence="6" id="KW-0677">Repeat</keyword>
<dbReference type="PANTHER" id="PTHR10774:SF190">
    <property type="entry name" value="C2 CALCIUM_LIPID-BINDING ENDONUCLEASE_EXONUCLEASE_PHOSPHATASE-RELATED"/>
    <property type="match status" value="1"/>
</dbReference>
<dbReference type="AlphaFoldDB" id="A0AAD5E136"/>
<evidence type="ECO:0000256" key="1">
    <source>
        <dbReference type="ARBA" id="ARBA00004167"/>
    </source>
</evidence>
<dbReference type="PROSITE" id="PS50004">
    <property type="entry name" value="C2"/>
    <property type="match status" value="1"/>
</dbReference>
<evidence type="ECO:0000256" key="2">
    <source>
        <dbReference type="ARBA" id="ARBA00006996"/>
    </source>
</evidence>
<keyword evidence="11" id="KW-0472">Membrane</keyword>
<dbReference type="InterPro" id="IPR035892">
    <property type="entry name" value="C2_domain_sf"/>
</dbReference>
<keyword evidence="5" id="KW-0479">Metal-binding</keyword>
<comment type="subcellular location">
    <subcellularLocation>
        <location evidence="1">Membrane</location>
        <topology evidence="1">Single-pass membrane protein</topology>
    </subcellularLocation>
</comment>
<organism evidence="14 15">
    <name type="scientific">Chlorella ohadii</name>
    <dbReference type="NCBI Taxonomy" id="2649997"/>
    <lineage>
        <taxon>Eukaryota</taxon>
        <taxon>Viridiplantae</taxon>
        <taxon>Chlorophyta</taxon>
        <taxon>core chlorophytes</taxon>
        <taxon>Trebouxiophyceae</taxon>
        <taxon>Chlorellales</taxon>
        <taxon>Chlorellaceae</taxon>
        <taxon>Chlorella clade</taxon>
        <taxon>Chlorella</taxon>
    </lineage>
</organism>